<keyword evidence="2" id="KW-1185">Reference proteome</keyword>
<organism evidence="1 2">
    <name type="scientific">Eragrostis curvula</name>
    <name type="common">weeping love grass</name>
    <dbReference type="NCBI Taxonomy" id="38414"/>
    <lineage>
        <taxon>Eukaryota</taxon>
        <taxon>Viridiplantae</taxon>
        <taxon>Streptophyta</taxon>
        <taxon>Embryophyta</taxon>
        <taxon>Tracheophyta</taxon>
        <taxon>Spermatophyta</taxon>
        <taxon>Magnoliopsida</taxon>
        <taxon>Liliopsida</taxon>
        <taxon>Poales</taxon>
        <taxon>Poaceae</taxon>
        <taxon>PACMAD clade</taxon>
        <taxon>Chloridoideae</taxon>
        <taxon>Eragrostideae</taxon>
        <taxon>Eragrostidinae</taxon>
        <taxon>Eragrostis</taxon>
    </lineage>
</organism>
<dbReference type="Proteomes" id="UP000324897">
    <property type="component" value="Chromosome 1"/>
</dbReference>
<evidence type="ECO:0000313" key="2">
    <source>
        <dbReference type="Proteomes" id="UP000324897"/>
    </source>
</evidence>
<feature type="non-terminal residue" evidence="1">
    <location>
        <position position="134"/>
    </location>
</feature>
<accession>A0A5J9UWS1</accession>
<gene>
    <name evidence="1" type="ORF">EJB05_19553</name>
</gene>
<proteinExistence type="predicted"/>
<reference evidence="1 2" key="1">
    <citation type="journal article" date="2019" name="Sci. Rep.">
        <title>A high-quality genome of Eragrostis curvula grass provides insights into Poaceae evolution and supports new strategies to enhance forage quality.</title>
        <authorList>
            <person name="Carballo J."/>
            <person name="Santos B.A.C.M."/>
            <person name="Zappacosta D."/>
            <person name="Garbus I."/>
            <person name="Selva J.P."/>
            <person name="Gallo C.A."/>
            <person name="Diaz A."/>
            <person name="Albertini E."/>
            <person name="Caccamo M."/>
            <person name="Echenique V."/>
        </authorList>
    </citation>
    <scope>NUCLEOTIDE SEQUENCE [LARGE SCALE GENOMIC DNA]</scope>
    <source>
        <strain evidence="2">cv. Victoria</strain>
        <tissue evidence="1">Leaf</tissue>
    </source>
</reference>
<evidence type="ECO:0000313" key="1">
    <source>
        <dbReference type="EMBL" id="TVU28046.1"/>
    </source>
</evidence>
<dbReference type="AlphaFoldDB" id="A0A5J9UWS1"/>
<dbReference type="EMBL" id="RWGY01000011">
    <property type="protein sequence ID" value="TVU28046.1"/>
    <property type="molecule type" value="Genomic_DNA"/>
</dbReference>
<sequence length="134" mass="15468">MDDFAVADRSDEMIFEATRAVRINRSTVVLRQLKSSQAKRRGRRALEVLKKLARRQMMYDSYALQVHGYITSENATEEDNGPFILVHGEPKNISWCLWNVFPSGSKELFQDFDTAKHSIRVEEGSYNQQARKQG</sequence>
<feature type="non-terminal residue" evidence="1">
    <location>
        <position position="1"/>
    </location>
</feature>
<protein>
    <submittedName>
        <fullName evidence="1">Uncharacterized protein</fullName>
    </submittedName>
</protein>
<name>A0A5J9UWS1_9POAL</name>
<comment type="caution">
    <text evidence="1">The sequence shown here is derived from an EMBL/GenBank/DDBJ whole genome shotgun (WGS) entry which is preliminary data.</text>
</comment>
<dbReference type="Gramene" id="TVU28046">
    <property type="protein sequence ID" value="TVU28046"/>
    <property type="gene ID" value="EJB05_19553"/>
</dbReference>
<dbReference type="OrthoDB" id="1881000at2759"/>